<organism evidence="2 3">
    <name type="scientific">Caenorhabditis nigoni</name>
    <dbReference type="NCBI Taxonomy" id="1611254"/>
    <lineage>
        <taxon>Eukaryota</taxon>
        <taxon>Metazoa</taxon>
        <taxon>Ecdysozoa</taxon>
        <taxon>Nematoda</taxon>
        <taxon>Chromadorea</taxon>
        <taxon>Rhabditida</taxon>
        <taxon>Rhabditina</taxon>
        <taxon>Rhabditomorpha</taxon>
        <taxon>Rhabditoidea</taxon>
        <taxon>Rhabditidae</taxon>
        <taxon>Peloderinae</taxon>
        <taxon>Caenorhabditis</taxon>
    </lineage>
</organism>
<dbReference type="PANTHER" id="PTHR21503">
    <property type="entry name" value="F-BOX-CONTAINING HYPOTHETICAL PROTEIN C.ELEGANS"/>
    <property type="match status" value="1"/>
</dbReference>
<dbReference type="EMBL" id="PDUG01000004">
    <property type="protein sequence ID" value="PIC36990.1"/>
    <property type="molecule type" value="Genomic_DNA"/>
</dbReference>
<dbReference type="PROSITE" id="PS50181">
    <property type="entry name" value="FBOX"/>
    <property type="match status" value="1"/>
</dbReference>
<keyword evidence="3" id="KW-1185">Reference proteome</keyword>
<protein>
    <recommendedName>
        <fullName evidence="1">F-box domain-containing protein</fullName>
    </recommendedName>
</protein>
<dbReference type="AlphaFoldDB" id="A0A2G5UBR4"/>
<gene>
    <name evidence="2" type="primary">Cnig_chr_IV.g15784</name>
    <name evidence="2" type="ORF">B9Z55_015784</name>
</gene>
<dbReference type="Pfam" id="PF07735">
    <property type="entry name" value="FBA_2"/>
    <property type="match status" value="1"/>
</dbReference>
<proteinExistence type="predicted"/>
<comment type="caution">
    <text evidence="2">The sequence shown here is derived from an EMBL/GenBank/DDBJ whole genome shotgun (WGS) entry which is preliminary data.</text>
</comment>
<dbReference type="InterPro" id="IPR001810">
    <property type="entry name" value="F-box_dom"/>
</dbReference>
<dbReference type="Proteomes" id="UP000230233">
    <property type="component" value="Chromosome IV"/>
</dbReference>
<evidence type="ECO:0000259" key="1">
    <source>
        <dbReference type="PROSITE" id="PS50181"/>
    </source>
</evidence>
<evidence type="ECO:0000313" key="3">
    <source>
        <dbReference type="Proteomes" id="UP000230233"/>
    </source>
</evidence>
<reference evidence="3" key="1">
    <citation type="submission" date="2017-10" db="EMBL/GenBank/DDBJ databases">
        <title>Rapid genome shrinkage in a self-fertile nematode reveals novel sperm competition proteins.</title>
        <authorList>
            <person name="Yin D."/>
            <person name="Schwarz E.M."/>
            <person name="Thomas C.G."/>
            <person name="Felde R.L."/>
            <person name="Korf I.F."/>
            <person name="Cutter A.D."/>
            <person name="Schartner C.M."/>
            <person name="Ralston E.J."/>
            <person name="Meyer B.J."/>
            <person name="Haag E.S."/>
        </authorList>
    </citation>
    <scope>NUCLEOTIDE SEQUENCE [LARGE SCALE GENOMIC DNA]</scope>
    <source>
        <strain evidence="3">JU1422</strain>
    </source>
</reference>
<dbReference type="InterPro" id="IPR012885">
    <property type="entry name" value="F-box_Sdz-33"/>
</dbReference>
<name>A0A2G5UBR4_9PELO</name>
<accession>A0A2G5UBR4</accession>
<evidence type="ECO:0000313" key="2">
    <source>
        <dbReference type="EMBL" id="PIC36990.1"/>
    </source>
</evidence>
<dbReference type="PANTHER" id="PTHR21503:SF8">
    <property type="entry name" value="F-BOX ASSOCIATED DOMAIN-CONTAINING PROTEIN-RELATED"/>
    <property type="match status" value="1"/>
</dbReference>
<feature type="domain" description="F-box" evidence="1">
    <location>
        <begin position="2"/>
        <end position="46"/>
    </location>
</feature>
<sequence>MPFPILHSPFVVLSEIISLLEPEEIVTTSFCSEKAKRLLKGHYQQRKPLEWNIYLKDCDSRGRVCIGKKDGRTRSPVLSAIHISELDESSEPEPIETNEYKRGFSSGLIDLYFEDRVMGTQWIVNYVTDLFSLNVYGLAIDRNSTWAIGWLNDRQEKMLESFELLKNPKCNSNSDEALNYVLRNARASDYIVLEDMVPVHFQFDGILGPVNHLLIKPNGHWLTLDNLMNFDFVKIKVRGSRISVTDLHSFLRHWRAGGSHRMAFLRLQFETDRNFERLEEELEIIEDRLRNGDEWNGDYSITRNDGVKAVIRFGTRYFIMNVLPPREII</sequence>